<feature type="transmembrane region" description="Helical" evidence="1">
    <location>
        <begin position="146"/>
        <end position="165"/>
    </location>
</feature>
<feature type="transmembrane region" description="Helical" evidence="1">
    <location>
        <begin position="60"/>
        <end position="80"/>
    </location>
</feature>
<organism evidence="2 5">
    <name type="scientific">Staphylococcus caeli</name>
    <dbReference type="NCBI Taxonomy" id="2201815"/>
    <lineage>
        <taxon>Bacteria</taxon>
        <taxon>Bacillati</taxon>
        <taxon>Bacillota</taxon>
        <taxon>Bacilli</taxon>
        <taxon>Bacillales</taxon>
        <taxon>Staphylococcaceae</taxon>
        <taxon>Staphylococcus</taxon>
    </lineage>
</organism>
<gene>
    <name evidence="2" type="ORF">SAMEA2297795_00938</name>
    <name evidence="3" type="ORF">SAMEA2297796_01265</name>
</gene>
<keyword evidence="1" id="KW-0472">Membrane</keyword>
<evidence type="ECO:0000256" key="1">
    <source>
        <dbReference type="SAM" id="Phobius"/>
    </source>
</evidence>
<name>A0A1D4JYQ1_9STAP</name>
<feature type="transmembrane region" description="Helical" evidence="1">
    <location>
        <begin position="172"/>
        <end position="194"/>
    </location>
</feature>
<sequence length="195" mass="22932">MVYIVLIGLFIIFYVVIFVSLLKSEGFSILSLIIDMFILIGLIVFYIIGGKLNGHDLSNVLMFTHYGSYIYMYFAIKYFWIKPKLLKYLIQKDQEPESEELENQELDIQTSRIRAVYYFIIAIILMVITKLKMIETLKEDVLSMNPVFIFVGCLIILIWLAIDIYRKKKYDIFLYKTIVPLIVTIWIIIGTIILQ</sequence>
<evidence type="ECO:0000313" key="5">
    <source>
        <dbReference type="Proteomes" id="UP000095768"/>
    </source>
</evidence>
<dbReference type="OrthoDB" id="2413724at2"/>
<evidence type="ECO:0000313" key="4">
    <source>
        <dbReference type="Proteomes" id="UP000095412"/>
    </source>
</evidence>
<evidence type="ECO:0000313" key="3">
    <source>
        <dbReference type="EMBL" id="SCS86093.1"/>
    </source>
</evidence>
<proteinExistence type="predicted"/>
<keyword evidence="4" id="KW-1185">Reference proteome</keyword>
<keyword evidence="1" id="KW-1133">Transmembrane helix</keyword>
<dbReference type="InterPro" id="IPR031689">
    <property type="entry name" value="DUF5080"/>
</dbReference>
<dbReference type="Pfam" id="PF16883">
    <property type="entry name" value="DUF5080"/>
    <property type="match status" value="1"/>
</dbReference>
<feature type="transmembrane region" description="Helical" evidence="1">
    <location>
        <begin position="6"/>
        <end position="22"/>
    </location>
</feature>
<dbReference type="RefSeq" id="WP_069995438.1">
    <property type="nucleotide sequence ID" value="NZ_FMPG01000002.1"/>
</dbReference>
<reference evidence="3 4" key="1">
    <citation type="submission" date="2016-09" db="EMBL/GenBank/DDBJ databases">
        <authorList>
            <consortium name="Pathogen Informatics"/>
            <person name="Sun Q."/>
            <person name="Inoue M."/>
        </authorList>
    </citation>
    <scope>NUCLEOTIDE SEQUENCE [LARGE SCALE GENOMIC DNA]</scope>
    <source>
        <strain evidence="3 4">82C</strain>
    </source>
</reference>
<protein>
    <submittedName>
        <fullName evidence="2">Membrane protein</fullName>
    </submittedName>
</protein>
<feature type="transmembrane region" description="Helical" evidence="1">
    <location>
        <begin position="115"/>
        <end position="134"/>
    </location>
</feature>
<feature type="transmembrane region" description="Helical" evidence="1">
    <location>
        <begin position="29"/>
        <end position="48"/>
    </location>
</feature>
<dbReference type="Proteomes" id="UP000095412">
    <property type="component" value="Unassembled WGS sequence"/>
</dbReference>
<dbReference type="EMBL" id="FMPI01000007">
    <property type="protein sequence ID" value="SCS86093.1"/>
    <property type="molecule type" value="Genomic_DNA"/>
</dbReference>
<keyword evidence="1" id="KW-0812">Transmembrane</keyword>
<dbReference type="AlphaFoldDB" id="A0A1D4JYQ1"/>
<dbReference type="Proteomes" id="UP000095768">
    <property type="component" value="Unassembled WGS sequence"/>
</dbReference>
<dbReference type="EMBL" id="FMPG01000002">
    <property type="protein sequence ID" value="SCS66798.1"/>
    <property type="molecule type" value="Genomic_DNA"/>
</dbReference>
<accession>A0A1D4JYQ1</accession>
<reference evidence="2 5" key="2">
    <citation type="submission" date="2016-09" db="EMBL/GenBank/DDBJ databases">
        <authorList>
            <consortium name="Pathogen Informatics"/>
        </authorList>
    </citation>
    <scope>NUCLEOTIDE SEQUENCE [LARGE SCALE GENOMIC DNA]</scope>
    <source>
        <strain evidence="2 5">82B</strain>
    </source>
</reference>
<evidence type="ECO:0000313" key="2">
    <source>
        <dbReference type="EMBL" id="SCS66798.1"/>
    </source>
</evidence>